<proteinExistence type="predicted"/>
<protein>
    <submittedName>
        <fullName evidence="1">Uncharacterized protein</fullName>
    </submittedName>
</protein>
<keyword evidence="2" id="KW-1185">Reference proteome</keyword>
<name>A0ABQ7UEL9_SOLTU</name>
<dbReference type="EMBL" id="JAIVGD010000019">
    <property type="protein sequence ID" value="KAH0747859.1"/>
    <property type="molecule type" value="Genomic_DNA"/>
</dbReference>
<evidence type="ECO:0000313" key="1">
    <source>
        <dbReference type="EMBL" id="KAH0747859.1"/>
    </source>
</evidence>
<gene>
    <name evidence="1" type="ORF">KY290_027091</name>
</gene>
<sequence>MAHYHDYGVLMQQQVANMTQSQQPLQHEALMMQQKMVFVPLQHQTASMTQYNEGEIQEQEAQNQEDIADVPQLQLQVHICVSSKCNEVIHQIKTLLSVQFPKEQFLHQWKNIPYQVERFMPKINIKCLRSIFLKIIGYGPLLQR</sequence>
<organism evidence="1 2">
    <name type="scientific">Solanum tuberosum</name>
    <name type="common">Potato</name>
    <dbReference type="NCBI Taxonomy" id="4113"/>
    <lineage>
        <taxon>Eukaryota</taxon>
        <taxon>Viridiplantae</taxon>
        <taxon>Streptophyta</taxon>
        <taxon>Embryophyta</taxon>
        <taxon>Tracheophyta</taxon>
        <taxon>Spermatophyta</taxon>
        <taxon>Magnoliopsida</taxon>
        <taxon>eudicotyledons</taxon>
        <taxon>Gunneridae</taxon>
        <taxon>Pentapetalae</taxon>
        <taxon>asterids</taxon>
        <taxon>lamiids</taxon>
        <taxon>Solanales</taxon>
        <taxon>Solanaceae</taxon>
        <taxon>Solanoideae</taxon>
        <taxon>Solaneae</taxon>
        <taxon>Solanum</taxon>
    </lineage>
</organism>
<evidence type="ECO:0000313" key="2">
    <source>
        <dbReference type="Proteomes" id="UP000826656"/>
    </source>
</evidence>
<comment type="caution">
    <text evidence="1">The sequence shown here is derived from an EMBL/GenBank/DDBJ whole genome shotgun (WGS) entry which is preliminary data.</text>
</comment>
<reference evidence="1 2" key="1">
    <citation type="journal article" date="2021" name="bioRxiv">
        <title>Chromosome-scale and haplotype-resolved genome assembly of a tetraploid potato cultivar.</title>
        <authorList>
            <person name="Sun H."/>
            <person name="Jiao W.-B."/>
            <person name="Krause K."/>
            <person name="Campoy J.A."/>
            <person name="Goel M."/>
            <person name="Folz-Donahue K."/>
            <person name="Kukat C."/>
            <person name="Huettel B."/>
            <person name="Schneeberger K."/>
        </authorList>
    </citation>
    <scope>NUCLEOTIDE SEQUENCE [LARGE SCALE GENOMIC DNA]</scope>
    <source>
        <strain evidence="1">SolTubOtavaFocal</strain>
        <tissue evidence="1">Leaves</tissue>
    </source>
</reference>
<accession>A0ABQ7UEL9</accession>
<dbReference type="Proteomes" id="UP000826656">
    <property type="component" value="Unassembled WGS sequence"/>
</dbReference>